<sequence>MKNMNFIKHSMIFGLMVAVVSLASCKKDENAGNSLAPVIRGVHLEDAQSSVPDRLVDFARLGQTIRLDGANFLGVYKVYINGYDCAFNSTLVSDNSMIVSVDSKVPTMDADPAVRNTITVEKKNGKSTTIDFEIRASAPSISGVSHTMPQAGDVITITGAGLQGVTQVLFPGNISGTDITSDDEDGEWCRVTVPSGITTSGSLFVTGANGGAYSSASFNFKEGLLHNFDDVQNYAWGSGVDNTPLTDVIPASGDMPRSQGGYQVFNATGNLAGSSDQRFWLNSTNVMTIMGVIPTSTSTDNCGIQMDIYVEGAWNSGVIRFAMADGWGASRYSMLYQPVYVNGTTYDQAAFVNPGCWFTITLPFSLSDDFGGKSIGDVIAQMNLASYKQAGPWFENSGISGVFDPVPATEKVYFDNIRVVPLNVPAYSDFPDEEETE</sequence>
<organism evidence="3">
    <name type="scientific">termite gut metagenome</name>
    <dbReference type="NCBI Taxonomy" id="433724"/>
    <lineage>
        <taxon>unclassified sequences</taxon>
        <taxon>metagenomes</taxon>
        <taxon>organismal metagenomes</taxon>
    </lineage>
</organism>
<reference evidence="3" key="2">
    <citation type="journal article" date="2013" name="Biotechnol. Biofuels">
        <title>Mining for hemicellulases in the fungus-growing termite Pseudacanthotermes militaris using functional metagenomics.</title>
        <authorList>
            <person name="Bastien G."/>
            <person name="Arnal G."/>
            <person name="Bozonnet S."/>
            <person name="Laguerre S."/>
            <person name="Ferreira F."/>
            <person name="Faure R."/>
            <person name="Henrissat B."/>
            <person name="Lefevre F."/>
            <person name="Robe P."/>
            <person name="Bouchez O."/>
            <person name="Noirot C."/>
            <person name="Dumon C."/>
            <person name="O'Donohue M."/>
        </authorList>
    </citation>
    <scope>NUCLEOTIDE SEQUENCE</scope>
</reference>
<proteinExistence type="predicted"/>
<evidence type="ECO:0000313" key="5">
    <source>
        <dbReference type="EMBL" id="CCO21292.1"/>
    </source>
</evidence>
<dbReference type="Pfam" id="PF18329">
    <property type="entry name" value="SGBP_B_XBD"/>
    <property type="match status" value="1"/>
</dbReference>
<dbReference type="EMBL" id="HF548291">
    <property type="protein sequence ID" value="CCO21322.1"/>
    <property type="molecule type" value="Genomic_DNA"/>
</dbReference>
<reference evidence="3" key="1">
    <citation type="submission" date="2012-10" db="EMBL/GenBank/DDBJ databases">
        <authorList>
            <person name="Sandrine L."/>
        </authorList>
    </citation>
    <scope>NUCLEOTIDE SEQUENCE</scope>
</reference>
<dbReference type="EMBL" id="HF548290">
    <property type="protein sequence ID" value="CCO21292.1"/>
    <property type="molecule type" value="Genomic_DNA"/>
</dbReference>
<dbReference type="PROSITE" id="PS51257">
    <property type="entry name" value="PROKAR_LIPOPROTEIN"/>
    <property type="match status" value="1"/>
</dbReference>
<protein>
    <submittedName>
        <fullName evidence="3">Putative sugar-binding protein</fullName>
    </submittedName>
</protein>
<dbReference type="EMBL" id="HF548280">
    <property type="protein sequence ID" value="CCO21035.1"/>
    <property type="molecule type" value="Genomic_DNA"/>
</dbReference>
<dbReference type="Gene3D" id="2.60.40.10">
    <property type="entry name" value="Immunoglobulins"/>
    <property type="match status" value="2"/>
</dbReference>
<dbReference type="GO" id="GO:0030247">
    <property type="term" value="F:polysaccharide binding"/>
    <property type="evidence" value="ECO:0007669"/>
    <property type="project" value="InterPro"/>
</dbReference>
<dbReference type="EMBL" id="HF548286">
    <property type="protein sequence ID" value="CCO21156.1"/>
    <property type="molecule type" value="Genomic_DNA"/>
</dbReference>
<dbReference type="InterPro" id="IPR014756">
    <property type="entry name" value="Ig_E-set"/>
</dbReference>
<evidence type="ECO:0000313" key="6">
    <source>
        <dbReference type="EMBL" id="CCO21322.1"/>
    </source>
</evidence>
<evidence type="ECO:0000313" key="2">
    <source>
        <dbReference type="EMBL" id="CCO21035.1"/>
    </source>
</evidence>
<feature type="domain" description="Surface glycan-binding protein B xyloglucan binding" evidence="1">
    <location>
        <begin position="218"/>
        <end position="421"/>
    </location>
</feature>
<dbReference type="EMBL" id="HF548285">
    <property type="protein sequence ID" value="CCO21122.1"/>
    <property type="molecule type" value="Genomic_DNA"/>
</dbReference>
<evidence type="ECO:0000259" key="1">
    <source>
        <dbReference type="Pfam" id="PF18329"/>
    </source>
</evidence>
<evidence type="ECO:0000313" key="4">
    <source>
        <dbReference type="EMBL" id="CCO21156.1"/>
    </source>
</evidence>
<dbReference type="InterPro" id="IPR013783">
    <property type="entry name" value="Ig-like_fold"/>
</dbReference>
<dbReference type="SUPFAM" id="SSF81296">
    <property type="entry name" value="E set domains"/>
    <property type="match status" value="1"/>
</dbReference>
<name>S0DDM9_9ZZZZ</name>
<evidence type="ECO:0000313" key="3">
    <source>
        <dbReference type="EMBL" id="CCO21122.1"/>
    </source>
</evidence>
<accession>S0DDM9</accession>
<dbReference type="InterPro" id="IPR040475">
    <property type="entry name" value="SGBP_B_XBD"/>
</dbReference>
<dbReference type="AlphaFoldDB" id="S0DDM9"/>
<gene>
    <name evidence="2" type="ORF">BN138_223</name>
    <name evidence="3" type="ORF">BN138_310</name>
    <name evidence="4" type="ORF">BN138_344</name>
    <name evidence="5" type="ORF">BN138_480</name>
    <name evidence="6" type="ORF">BN138_510</name>
</gene>